<reference evidence="12 13" key="1">
    <citation type="submission" date="2015-06" db="EMBL/GenBank/DDBJ databases">
        <authorList>
            <person name="Wibberg Daniel"/>
        </authorList>
    </citation>
    <scope>NUCLEOTIDE SEQUENCE [LARGE SCALE GENOMIC DNA]</scope>
    <source>
        <strain evidence="12 13">T3/55T</strain>
    </source>
</reference>
<feature type="domain" description="Cyclic-di-AMP phosphodiesterase GdpP-like PAS" evidence="11">
    <location>
        <begin position="79"/>
        <end position="157"/>
    </location>
</feature>
<dbReference type="PIRSF" id="PIRSF026583">
    <property type="entry name" value="YybT"/>
    <property type="match status" value="1"/>
</dbReference>
<dbReference type="EMBL" id="CVTD020000024">
    <property type="protein sequence ID" value="CRZ35385.1"/>
    <property type="molecule type" value="Genomic_DNA"/>
</dbReference>
<feature type="binding site" evidence="7">
    <location>
        <position position="473"/>
    </location>
    <ligand>
        <name>Mn(2+)</name>
        <dbReference type="ChEBI" id="CHEBI:29035"/>
        <label>2</label>
    </ligand>
</feature>
<dbReference type="Pfam" id="PF24898">
    <property type="entry name" value="GGDEF_GdpP"/>
    <property type="match status" value="1"/>
</dbReference>
<dbReference type="InterPro" id="IPR049553">
    <property type="entry name" value="GdpP-like_PAS"/>
</dbReference>
<comment type="similarity">
    <text evidence="6">Belongs to the GdpP/PdeA phosphodiesterase family.</text>
</comment>
<dbReference type="RefSeq" id="WP_103203470.1">
    <property type="nucleotide sequence ID" value="NZ_CVTD020000024.1"/>
</dbReference>
<dbReference type="Pfam" id="PF21370">
    <property type="entry name" value="PAS_GdpP"/>
    <property type="match status" value="1"/>
</dbReference>
<dbReference type="EC" id="3.1.4.-" evidence="6"/>
<feature type="binding site" evidence="7">
    <location>
        <position position="449"/>
    </location>
    <ligand>
        <name>Mn(2+)</name>
        <dbReference type="ChEBI" id="CHEBI:29035"/>
        <label>2</label>
    </ligand>
</feature>
<comment type="function">
    <text evidence="6">Has phosphodiesterase (PDE) activity against cyclic-di-AMP (c-di-AMP).</text>
</comment>
<feature type="binding site" evidence="7">
    <location>
        <position position="449"/>
    </location>
    <ligand>
        <name>Mn(2+)</name>
        <dbReference type="ChEBI" id="CHEBI:29035"/>
        <label>1</label>
    </ligand>
</feature>
<sequence length="685" mass="77655">MGRKFRLNSTLKAYFLWPIYMTVLLLLMNLWIYVINKKAGYVMSVFTLLYFLLALSVFYLKRNQIYTELIRYGMDFAQVQKRLLKEMVVPYALLDNDGKIQWGNNEFADLFQGKKVIGKNISNIIPEITQDVLPKTGADEIAHATLNNRNYRVILRKVISPSFDDDNWTFYESENAWDTPNSIIAMYMFDETEIMLLQKENKNQKLVVGLLYIDNYDEALDSIDEVRRSLLVALVERKINKYMQGIDAIIKKLEKDKFIFVFKQKYLSVLQSTRFSILEEVRNVNIGNEMAVTISIGLGVNADSYITGYEYARAAIDLALGRGGDQAVVKDGDKISYYGGKSIQVEKSTRVKARVKAHAFREYVEAKDKIVVMGHAIGDVDSFGAAIGVYRIGKTFNKKVYIVINEITSSLRPMISRFMENPEYEDDLFINNDKAKEVVDANTLLVIVDVNRPSLLECEELLNYTRTVIIFDHHRQTNEAIENAALSYIEPYASSTCEMIAEILQYIGGNLKLRPLEADALYAGIMIDTNNFLTKTGVRTFEAAAYLRRNGADVIRLRKFFRTEFTEFKIKAEAISSAEAYLDQFAIAICAADEADSPTVLAAKVANELLDVKNIKASFVLTEFNNKIYISARSIDEVNVQVVMEKLGGGGHLSVAGCQLEDITIEEAVIKLKNTLDTMVKEGEI</sequence>
<dbReference type="FunFam" id="3.90.1640.10:FF:000002">
    <property type="entry name" value="Cyclic-di-AMP phosphodiesterase"/>
    <property type="match status" value="1"/>
</dbReference>
<evidence type="ECO:0000259" key="9">
    <source>
        <dbReference type="Pfam" id="PF01368"/>
    </source>
</evidence>
<accession>A0A0H5SJV8</accession>
<keyword evidence="2 6" id="KW-1003">Cell membrane</keyword>
<dbReference type="GO" id="GO:0005886">
    <property type="term" value="C:plasma membrane"/>
    <property type="evidence" value="ECO:0007669"/>
    <property type="project" value="UniProtKB-SubCell"/>
</dbReference>
<evidence type="ECO:0000259" key="11">
    <source>
        <dbReference type="Pfam" id="PF21370"/>
    </source>
</evidence>
<feature type="domain" description="DHHA1" evidence="10">
    <location>
        <begin position="598"/>
        <end position="681"/>
    </location>
</feature>
<dbReference type="InterPro" id="IPR003156">
    <property type="entry name" value="DHHA1_dom"/>
</dbReference>
<dbReference type="InterPro" id="IPR038763">
    <property type="entry name" value="DHH_sf"/>
</dbReference>
<evidence type="ECO:0000256" key="6">
    <source>
        <dbReference type="PIRNR" id="PIRNR026583"/>
    </source>
</evidence>
<feature type="binding site" evidence="7">
    <location>
        <position position="528"/>
    </location>
    <ligand>
        <name>Mn(2+)</name>
        <dbReference type="ChEBI" id="CHEBI:29035"/>
        <label>2</label>
    </ligand>
</feature>
<evidence type="ECO:0000256" key="3">
    <source>
        <dbReference type="ARBA" id="ARBA00022692"/>
    </source>
</evidence>
<dbReference type="GO" id="GO:0046872">
    <property type="term" value="F:metal ion binding"/>
    <property type="evidence" value="ECO:0007669"/>
    <property type="project" value="UniProtKB-KW"/>
</dbReference>
<name>A0A0H5SJV8_HERHM</name>
<dbReference type="PANTHER" id="PTHR47618:SF2">
    <property type="entry name" value="CYCLIC-DI-AMP PHOSPHODIESTERASE GDPP"/>
    <property type="match status" value="1"/>
</dbReference>
<dbReference type="Pfam" id="PF02272">
    <property type="entry name" value="DHHA1"/>
    <property type="match status" value="1"/>
</dbReference>
<dbReference type="GO" id="GO:0106409">
    <property type="term" value="F:cyclic-di-AMP phosphodiesterase activity"/>
    <property type="evidence" value="ECO:0007669"/>
    <property type="project" value="RHEA"/>
</dbReference>
<comment type="cofactor">
    <cofactor evidence="7">
        <name>Mn(2+)</name>
        <dbReference type="ChEBI" id="CHEBI:29035"/>
    </cofactor>
    <text evidence="7">For phosphodiesterase activity, probably binds 2 Mn(2+) per subunit.</text>
</comment>
<evidence type="ECO:0000256" key="8">
    <source>
        <dbReference type="SAM" id="Phobius"/>
    </source>
</evidence>
<dbReference type="Gene3D" id="3.90.1640.10">
    <property type="entry name" value="inorganic pyrophosphatase (n-terminal core)"/>
    <property type="match status" value="1"/>
</dbReference>
<keyword evidence="7" id="KW-0464">Manganese</keyword>
<evidence type="ECO:0000256" key="7">
    <source>
        <dbReference type="PIRSR" id="PIRSR026583-50"/>
    </source>
</evidence>
<dbReference type="Gene3D" id="3.30.450.20">
    <property type="entry name" value="PAS domain"/>
    <property type="match status" value="1"/>
</dbReference>
<keyword evidence="3 8" id="KW-0812">Transmembrane</keyword>
<dbReference type="GO" id="GO:0016787">
    <property type="term" value="F:hydrolase activity"/>
    <property type="evidence" value="ECO:0007669"/>
    <property type="project" value="UniProtKB-UniRule"/>
</dbReference>
<gene>
    <name evidence="12" type="ORF">HHT355_2188</name>
</gene>
<dbReference type="InterPro" id="IPR051319">
    <property type="entry name" value="Oligoribo/pAp-PDE_c-di-AMP_PDE"/>
</dbReference>
<comment type="subcellular location">
    <subcellularLocation>
        <location evidence="1">Cell membrane</location>
        <topology evidence="1">Multi-pass membrane protein</topology>
    </subcellularLocation>
</comment>
<feature type="transmembrane region" description="Helical" evidence="8">
    <location>
        <begin position="40"/>
        <end position="60"/>
    </location>
</feature>
<comment type="catalytic activity">
    <reaction evidence="6">
        <text>3',3'-c-di-AMP + H2O = 5'-O-phosphonoadenylyl-(3'-&gt;5')-adenosine + H(+)</text>
        <dbReference type="Rhea" id="RHEA:54420"/>
        <dbReference type="ChEBI" id="CHEBI:15377"/>
        <dbReference type="ChEBI" id="CHEBI:15378"/>
        <dbReference type="ChEBI" id="CHEBI:71500"/>
        <dbReference type="ChEBI" id="CHEBI:138171"/>
    </reaction>
</comment>
<dbReference type="InterPro" id="IPR001667">
    <property type="entry name" value="DDH_dom"/>
</dbReference>
<feature type="domain" description="DDH" evidence="9">
    <location>
        <begin position="369"/>
        <end position="525"/>
    </location>
</feature>
<feature type="binding site" evidence="7">
    <location>
        <position position="379"/>
    </location>
    <ligand>
        <name>Mn(2+)</name>
        <dbReference type="ChEBI" id="CHEBI:29035"/>
        <label>1</label>
    </ligand>
</feature>
<keyword evidence="5 6" id="KW-0472">Membrane</keyword>
<keyword evidence="7" id="KW-0479">Metal-binding</keyword>
<feature type="binding site" evidence="7">
    <location>
        <position position="381"/>
    </location>
    <ligand>
        <name>Mn(2+)</name>
        <dbReference type="ChEBI" id="CHEBI:29035"/>
        <label>2</label>
    </ligand>
</feature>
<dbReference type="GO" id="GO:0003676">
    <property type="term" value="F:nucleic acid binding"/>
    <property type="evidence" value="ECO:0007669"/>
    <property type="project" value="UniProtKB-UniRule"/>
</dbReference>
<evidence type="ECO:0000256" key="1">
    <source>
        <dbReference type="ARBA" id="ARBA00004651"/>
    </source>
</evidence>
<dbReference type="AlphaFoldDB" id="A0A0H5SJV8"/>
<feature type="transmembrane region" description="Helical" evidence="8">
    <location>
        <begin position="12"/>
        <end position="34"/>
    </location>
</feature>
<dbReference type="PANTHER" id="PTHR47618">
    <property type="entry name" value="BIFUNCTIONAL OLIGORIBONUCLEASE AND PAP PHOSPHATASE NRNA"/>
    <property type="match status" value="1"/>
</dbReference>
<organism evidence="12 13">
    <name type="scientific">Herbinix hemicellulosilytica</name>
    <dbReference type="NCBI Taxonomy" id="1564487"/>
    <lineage>
        <taxon>Bacteria</taxon>
        <taxon>Bacillati</taxon>
        <taxon>Bacillota</taxon>
        <taxon>Clostridia</taxon>
        <taxon>Lachnospirales</taxon>
        <taxon>Lachnospiraceae</taxon>
        <taxon>Herbinix</taxon>
    </lineage>
</organism>
<keyword evidence="13" id="KW-1185">Reference proteome</keyword>
<proteinExistence type="inferred from homology"/>
<dbReference type="InterPro" id="IPR014528">
    <property type="entry name" value="GdpP/PdeA"/>
</dbReference>
<dbReference type="Gene3D" id="3.10.310.30">
    <property type="match status" value="1"/>
</dbReference>
<evidence type="ECO:0000313" key="13">
    <source>
        <dbReference type="Proteomes" id="UP000236497"/>
    </source>
</evidence>
<dbReference type="Pfam" id="PF01368">
    <property type="entry name" value="DHH"/>
    <property type="match status" value="1"/>
</dbReference>
<dbReference type="Proteomes" id="UP000236497">
    <property type="component" value="Unassembled WGS sequence"/>
</dbReference>
<protein>
    <recommendedName>
        <fullName evidence="6">Cyclic-di-AMP phosphodiesterase</fullName>
        <ecNumber evidence="6">3.1.4.-</ecNumber>
    </recommendedName>
</protein>
<keyword evidence="4 8" id="KW-1133">Transmembrane helix</keyword>
<keyword evidence="6" id="KW-0378">Hydrolase</keyword>
<evidence type="ECO:0000256" key="4">
    <source>
        <dbReference type="ARBA" id="ARBA00022989"/>
    </source>
</evidence>
<evidence type="ECO:0000313" key="12">
    <source>
        <dbReference type="EMBL" id="CRZ35385.1"/>
    </source>
</evidence>
<evidence type="ECO:0000256" key="5">
    <source>
        <dbReference type="ARBA" id="ARBA00023136"/>
    </source>
</evidence>
<feature type="binding site" evidence="7">
    <location>
        <position position="375"/>
    </location>
    <ligand>
        <name>Mn(2+)</name>
        <dbReference type="ChEBI" id="CHEBI:29035"/>
        <label>1</label>
    </ligand>
</feature>
<dbReference type="SUPFAM" id="SSF64182">
    <property type="entry name" value="DHH phosphoesterases"/>
    <property type="match status" value="1"/>
</dbReference>
<evidence type="ECO:0000259" key="10">
    <source>
        <dbReference type="Pfam" id="PF02272"/>
    </source>
</evidence>
<evidence type="ECO:0000256" key="2">
    <source>
        <dbReference type="ARBA" id="ARBA00022475"/>
    </source>
</evidence>
<dbReference type="OrthoDB" id="9759476at2"/>